<gene>
    <name evidence="2" type="ORF">KUTeg_009890</name>
</gene>
<comment type="caution">
    <text evidence="2">The sequence shown here is derived from an EMBL/GenBank/DDBJ whole genome shotgun (WGS) entry which is preliminary data.</text>
</comment>
<dbReference type="Proteomes" id="UP001217089">
    <property type="component" value="Unassembled WGS sequence"/>
</dbReference>
<evidence type="ECO:0000313" key="2">
    <source>
        <dbReference type="EMBL" id="KAJ8312517.1"/>
    </source>
</evidence>
<keyword evidence="3" id="KW-1185">Reference proteome</keyword>
<feature type="domain" description="PiggyBac transposable element-derived protein 4 C-terminal zinc-finger" evidence="1">
    <location>
        <begin position="67"/>
        <end position="120"/>
    </location>
</feature>
<dbReference type="PANTHER" id="PTHR33480">
    <property type="entry name" value="SET DOMAIN-CONTAINING PROTEIN-RELATED"/>
    <property type="match status" value="1"/>
</dbReference>
<dbReference type="Pfam" id="PF13842">
    <property type="entry name" value="zf-Tnp_2"/>
    <property type="match status" value="1"/>
</dbReference>
<dbReference type="EMBL" id="JARBDR010000440">
    <property type="protein sequence ID" value="KAJ8312517.1"/>
    <property type="molecule type" value="Genomic_DNA"/>
</dbReference>
<proteinExistence type="predicted"/>
<protein>
    <recommendedName>
        <fullName evidence="1">PiggyBac transposable element-derived protein 4 C-terminal zinc-finger domain-containing protein</fullName>
    </recommendedName>
</protein>
<evidence type="ECO:0000313" key="3">
    <source>
        <dbReference type="Proteomes" id="UP001217089"/>
    </source>
</evidence>
<name>A0ABQ9F564_TEGGR</name>
<accession>A0ABQ9F564</accession>
<sequence>MREVALVNGYILFCKDLAENQKKPVPRLFREQVIQSLLEDAANNQVIGTQDPSLHRGEKVNPARLTGRHFIRMYENPKNKLDCEVCNDRKKQGWKRKQTRFFCKTCRVPLCVEPCFEIYHTVQNYKKYAGLYTSKIACTGFALRLGDICNSIPLQSLEQLELTKVTKLLIAVDKGQAHKLAGKKLSEMQLDVIKDNYNDLKEGQDLTLNKMQGAFAVVVSQNEDHKRVWDCRNAYLFCDALQTNLNRHLFRKHKNEVEVVKIVSYPKNLLERKNLLEKLRHLGNFYHNAKVKELGKEMVLVAKRPAKGKKISYKSFLPCVFCKGYYLGRDIWRHYQTCRFKDSLTVDDEECKKIQQFGNLGASRVLAEAVQFNNSAVQKEQVFGSMRKDNVTVACKNDLIISTLGMNLLMKCGLDQINYIRANMREMGRLLLQVREKCGNAELTLEWILSPGKFDSIFDAVYAECKYALLTDVCYSLIVHVYKKMKRKPKAKMVETPAVADAVAMSYNSFHVILTPEIVSYNSFHDQQKENDTVPVEQTAEDCNCPNCPYLKRMCYGKHMDMITQLPAKPVQQGKVGIYTEEAAAKKMEALLPVSSVFLPVQVKTIIFNSAGSRTDLAAKLLIIFYSKDEMKKTQSLSDLKDGRVIIEAIIACCLHLKSELLKETTPQKIKKAISNAMDYDKRYTYIYNATENQKGYF</sequence>
<evidence type="ECO:0000259" key="1">
    <source>
        <dbReference type="Pfam" id="PF13842"/>
    </source>
</evidence>
<dbReference type="InterPro" id="IPR032718">
    <property type="entry name" value="PGBD4_Znf_C"/>
</dbReference>
<organism evidence="2 3">
    <name type="scientific">Tegillarca granosa</name>
    <name type="common">Malaysian cockle</name>
    <name type="synonym">Anadara granosa</name>
    <dbReference type="NCBI Taxonomy" id="220873"/>
    <lineage>
        <taxon>Eukaryota</taxon>
        <taxon>Metazoa</taxon>
        <taxon>Spiralia</taxon>
        <taxon>Lophotrochozoa</taxon>
        <taxon>Mollusca</taxon>
        <taxon>Bivalvia</taxon>
        <taxon>Autobranchia</taxon>
        <taxon>Pteriomorphia</taxon>
        <taxon>Arcoida</taxon>
        <taxon>Arcoidea</taxon>
        <taxon>Arcidae</taxon>
        <taxon>Tegillarca</taxon>
    </lineage>
</organism>
<reference evidence="2 3" key="1">
    <citation type="submission" date="2022-12" db="EMBL/GenBank/DDBJ databases">
        <title>Chromosome-level genome of Tegillarca granosa.</title>
        <authorList>
            <person name="Kim J."/>
        </authorList>
    </citation>
    <scope>NUCLEOTIDE SEQUENCE [LARGE SCALE GENOMIC DNA]</scope>
    <source>
        <strain evidence="2">Teg-2019</strain>
        <tissue evidence="2">Adductor muscle</tissue>
    </source>
</reference>